<sequence>MRKIILLSFSISFLFSIDGKIVFYDGTTIDGQINSVNMSSIYITPIGLNFPEEILIDNVDSLKLDNGKLLVAGNQVLLLYSNGQFTTPGEKNPSNQQEVSYPVEYVLVPNWSLNLYTGYPIIKGASFDYYDDINPVFGLSIGSPYGLFMGNFFVNAIAEIAYYNFNVINNPDYERFGGMAWQIGVSPGFFIGEYSISLTACTGIYHAGTGFIAGGSIDLPLGSIILNKYGDVEFVENMEEVIEALEIRVTGRANTVKKNDGGTTYWLGGGISLGYEF</sequence>
<name>A0A381RTG3_9ZZZZ</name>
<accession>A0A381RTG3</accession>
<proteinExistence type="predicted"/>
<evidence type="ECO:0000313" key="1">
    <source>
        <dbReference type="EMBL" id="SUZ94369.1"/>
    </source>
</evidence>
<protein>
    <submittedName>
        <fullName evidence="1">Uncharacterized protein</fullName>
    </submittedName>
</protein>
<gene>
    <name evidence="1" type="ORF">METZ01_LOCUS47223</name>
</gene>
<reference evidence="1" key="1">
    <citation type="submission" date="2018-05" db="EMBL/GenBank/DDBJ databases">
        <authorList>
            <person name="Lanie J.A."/>
            <person name="Ng W.-L."/>
            <person name="Kazmierczak K.M."/>
            <person name="Andrzejewski T.M."/>
            <person name="Davidsen T.M."/>
            <person name="Wayne K.J."/>
            <person name="Tettelin H."/>
            <person name="Glass J.I."/>
            <person name="Rusch D."/>
            <person name="Podicherti R."/>
            <person name="Tsui H.-C.T."/>
            <person name="Winkler M.E."/>
        </authorList>
    </citation>
    <scope>NUCLEOTIDE SEQUENCE</scope>
</reference>
<dbReference type="AlphaFoldDB" id="A0A381RTG3"/>
<organism evidence="1">
    <name type="scientific">marine metagenome</name>
    <dbReference type="NCBI Taxonomy" id="408172"/>
    <lineage>
        <taxon>unclassified sequences</taxon>
        <taxon>metagenomes</taxon>
        <taxon>ecological metagenomes</taxon>
    </lineage>
</organism>
<dbReference type="EMBL" id="UINC01002228">
    <property type="protein sequence ID" value="SUZ94369.1"/>
    <property type="molecule type" value="Genomic_DNA"/>
</dbReference>